<dbReference type="InterPro" id="IPR005754">
    <property type="entry name" value="Sortase"/>
</dbReference>
<proteinExistence type="predicted"/>
<dbReference type="InterPro" id="IPR042001">
    <property type="entry name" value="Sortase_F"/>
</dbReference>
<dbReference type="Proteomes" id="UP001499895">
    <property type="component" value="Unassembled WGS sequence"/>
</dbReference>
<dbReference type="InterPro" id="IPR023365">
    <property type="entry name" value="Sortase_dom-sf"/>
</dbReference>
<dbReference type="RefSeq" id="WP_344089313.1">
    <property type="nucleotide sequence ID" value="NZ_BAAAHB010000017.1"/>
</dbReference>
<comment type="caution">
    <text evidence="3">The sequence shown here is derived from an EMBL/GenBank/DDBJ whole genome shotgun (WGS) entry which is preliminary data.</text>
</comment>
<dbReference type="Gene3D" id="2.40.260.10">
    <property type="entry name" value="Sortase"/>
    <property type="match status" value="1"/>
</dbReference>
<dbReference type="CDD" id="cd05829">
    <property type="entry name" value="Sortase_F"/>
    <property type="match status" value="1"/>
</dbReference>
<dbReference type="SUPFAM" id="SSF63817">
    <property type="entry name" value="Sortase"/>
    <property type="match status" value="1"/>
</dbReference>
<feature type="signal peptide" evidence="2">
    <location>
        <begin position="1"/>
        <end position="33"/>
    </location>
</feature>
<name>A0ABP3JN18_9ACTN</name>
<reference evidence="4" key="1">
    <citation type="journal article" date="2019" name="Int. J. Syst. Evol. Microbiol.">
        <title>The Global Catalogue of Microorganisms (GCM) 10K type strain sequencing project: providing services to taxonomists for standard genome sequencing and annotation.</title>
        <authorList>
            <consortium name="The Broad Institute Genomics Platform"/>
            <consortium name="The Broad Institute Genome Sequencing Center for Infectious Disease"/>
            <person name="Wu L."/>
            <person name="Ma J."/>
        </authorList>
    </citation>
    <scope>NUCLEOTIDE SEQUENCE [LARGE SCALE GENOMIC DNA]</scope>
    <source>
        <strain evidence="4">JCM 10649</strain>
    </source>
</reference>
<sequence>MPRTPTSALALTAALSAALLGALLTGCSLGDGAVDTGASGTPASAEEPARISVPSLGVSSPLLRLVRDGDGGVRVPPAEKRTIAGWYTDSAEPGKRGAAVIVGHGDPRDGKAVFHDLDKLVEGSAIDVERGDGKVLHFSVTGKEKVDERAFPARKVYGRTSERALRLVTCGGDAAGHAVRHLVVYAALTP</sequence>
<evidence type="ECO:0000313" key="4">
    <source>
        <dbReference type="Proteomes" id="UP001499895"/>
    </source>
</evidence>
<keyword evidence="1" id="KW-0378">Hydrolase</keyword>
<keyword evidence="2" id="KW-0732">Signal</keyword>
<protein>
    <submittedName>
        <fullName evidence="3">Class F sortase</fullName>
    </submittedName>
</protein>
<dbReference type="PROSITE" id="PS51257">
    <property type="entry name" value="PROKAR_LIPOPROTEIN"/>
    <property type="match status" value="1"/>
</dbReference>
<evidence type="ECO:0000256" key="1">
    <source>
        <dbReference type="ARBA" id="ARBA00022801"/>
    </source>
</evidence>
<keyword evidence="4" id="KW-1185">Reference proteome</keyword>
<organism evidence="3 4">
    <name type="scientific">Streptomyces stramineus</name>
    <dbReference type="NCBI Taxonomy" id="173861"/>
    <lineage>
        <taxon>Bacteria</taxon>
        <taxon>Bacillati</taxon>
        <taxon>Actinomycetota</taxon>
        <taxon>Actinomycetes</taxon>
        <taxon>Kitasatosporales</taxon>
        <taxon>Streptomycetaceae</taxon>
        <taxon>Streptomyces</taxon>
    </lineage>
</organism>
<dbReference type="Pfam" id="PF04203">
    <property type="entry name" value="Sortase"/>
    <property type="match status" value="1"/>
</dbReference>
<gene>
    <name evidence="3" type="ORF">GCM10009544_21820</name>
</gene>
<evidence type="ECO:0000256" key="2">
    <source>
        <dbReference type="SAM" id="SignalP"/>
    </source>
</evidence>
<accession>A0ABP3JN18</accession>
<evidence type="ECO:0000313" key="3">
    <source>
        <dbReference type="EMBL" id="GAA0458910.1"/>
    </source>
</evidence>
<feature type="chain" id="PRO_5046336448" evidence="2">
    <location>
        <begin position="34"/>
        <end position="190"/>
    </location>
</feature>
<dbReference type="EMBL" id="BAAAHB010000017">
    <property type="protein sequence ID" value="GAA0458910.1"/>
    <property type="molecule type" value="Genomic_DNA"/>
</dbReference>